<dbReference type="PANTHER" id="PTHR33541:SF31">
    <property type="entry name" value="PROTEIN BIG GRAIN 1-LIKE A"/>
    <property type="match status" value="1"/>
</dbReference>
<comment type="subcellular location">
    <subcellularLocation>
        <location evidence="2">Cell membrane</location>
    </subcellularLocation>
</comment>
<evidence type="ECO:0000256" key="2">
    <source>
        <dbReference type="ARBA" id="ARBA00004236"/>
    </source>
</evidence>
<dbReference type="InterPro" id="IPR039621">
    <property type="entry name" value="BG1-like"/>
</dbReference>
<keyword evidence="5" id="KW-1003">Cell membrane</keyword>
<dbReference type="PANTHER" id="PTHR33541">
    <property type="entry name" value="PROTEIN BIG GRAIN 1-LIKE A-RELATED"/>
    <property type="match status" value="1"/>
</dbReference>
<evidence type="ECO:0000256" key="4">
    <source>
        <dbReference type="ARBA" id="ARBA00022448"/>
    </source>
</evidence>
<comment type="function">
    <text evidence="1">Involved in auxin transport. Regulator of the auxin signaling pathway.</text>
</comment>
<keyword evidence="10" id="KW-1185">Reference proteome</keyword>
<dbReference type="GO" id="GO:0009734">
    <property type="term" value="P:auxin-activated signaling pathway"/>
    <property type="evidence" value="ECO:0007669"/>
    <property type="project" value="UniProtKB-KW"/>
</dbReference>
<reference evidence="10" key="1">
    <citation type="journal article" date="2024" name="IScience">
        <title>Strigolactones Initiate the Formation of Haustorium-like Structures in Castilleja.</title>
        <authorList>
            <person name="Buerger M."/>
            <person name="Peterson D."/>
            <person name="Chory J."/>
        </authorList>
    </citation>
    <scope>NUCLEOTIDE SEQUENCE [LARGE SCALE GENOMIC DNA]</scope>
</reference>
<keyword evidence="6" id="KW-0472">Membrane</keyword>
<accession>A0ABD3C701</accession>
<dbReference type="Proteomes" id="UP001632038">
    <property type="component" value="Unassembled WGS sequence"/>
</dbReference>
<name>A0ABD3C701_9LAMI</name>
<evidence type="ECO:0000256" key="7">
    <source>
        <dbReference type="ARBA" id="ARBA00023294"/>
    </source>
</evidence>
<feature type="region of interest" description="Disordered" evidence="8">
    <location>
        <begin position="68"/>
        <end position="120"/>
    </location>
</feature>
<evidence type="ECO:0000313" key="10">
    <source>
        <dbReference type="Proteomes" id="UP001632038"/>
    </source>
</evidence>
<gene>
    <name evidence="9" type="ORF">CASFOL_030811</name>
</gene>
<proteinExistence type="inferred from homology"/>
<dbReference type="GO" id="GO:0005886">
    <property type="term" value="C:plasma membrane"/>
    <property type="evidence" value="ECO:0007669"/>
    <property type="project" value="UniProtKB-SubCell"/>
</dbReference>
<dbReference type="AlphaFoldDB" id="A0ABD3C701"/>
<comment type="similarity">
    <text evidence="3">Belongs to the BIG GRAIN 1 (BG1) plant protein family.</text>
</comment>
<evidence type="ECO:0000256" key="6">
    <source>
        <dbReference type="ARBA" id="ARBA00023136"/>
    </source>
</evidence>
<protein>
    <recommendedName>
        <fullName evidence="11">Protein BIG GRAIN 1-like B</fullName>
    </recommendedName>
</protein>
<evidence type="ECO:0000256" key="3">
    <source>
        <dbReference type="ARBA" id="ARBA00010067"/>
    </source>
</evidence>
<evidence type="ECO:0000256" key="1">
    <source>
        <dbReference type="ARBA" id="ARBA00002281"/>
    </source>
</evidence>
<evidence type="ECO:0008006" key="11">
    <source>
        <dbReference type="Google" id="ProtNLM"/>
    </source>
</evidence>
<keyword evidence="7" id="KW-0927">Auxin signaling pathway</keyword>
<sequence length="299" mass="33421">MAVYEKQSIRYNKNEPSFSSSLLDSIYRSIDQVEDFHLHRKKNNSDIDAESLRRAIMIDKWIDNNYSNATPRHLPSNSGSSTDSSTTFSSTETGSSVSKSTRKSEKSRAPIKTKKPISPGGKIANFLNSIFSPRASQTGPEEWSSSVIKSRSVNGKSVNVTKMSSVIKSRSVNDTKTTKSCLNRNQFSGGGNKSKRSVRFVDEDCRPAGDHKSIYNSINEYSISSSGAAIGSQYIKKNIDSLRKHELRDYNHKEENDFDGISCASSDLFELENIGGRYEEDQLPVYGTTCFRMNSKVIW</sequence>
<evidence type="ECO:0000256" key="5">
    <source>
        <dbReference type="ARBA" id="ARBA00022475"/>
    </source>
</evidence>
<evidence type="ECO:0000256" key="8">
    <source>
        <dbReference type="SAM" id="MobiDB-lite"/>
    </source>
</evidence>
<feature type="compositionally biased region" description="Low complexity" evidence="8">
    <location>
        <begin position="76"/>
        <end position="99"/>
    </location>
</feature>
<keyword evidence="4" id="KW-0813">Transport</keyword>
<organism evidence="9 10">
    <name type="scientific">Castilleja foliolosa</name>
    <dbReference type="NCBI Taxonomy" id="1961234"/>
    <lineage>
        <taxon>Eukaryota</taxon>
        <taxon>Viridiplantae</taxon>
        <taxon>Streptophyta</taxon>
        <taxon>Embryophyta</taxon>
        <taxon>Tracheophyta</taxon>
        <taxon>Spermatophyta</taxon>
        <taxon>Magnoliopsida</taxon>
        <taxon>eudicotyledons</taxon>
        <taxon>Gunneridae</taxon>
        <taxon>Pentapetalae</taxon>
        <taxon>asterids</taxon>
        <taxon>lamiids</taxon>
        <taxon>Lamiales</taxon>
        <taxon>Orobanchaceae</taxon>
        <taxon>Pedicularideae</taxon>
        <taxon>Castillejinae</taxon>
        <taxon>Castilleja</taxon>
    </lineage>
</organism>
<evidence type="ECO:0000313" key="9">
    <source>
        <dbReference type="EMBL" id="KAL3625357.1"/>
    </source>
</evidence>
<comment type="caution">
    <text evidence="9">The sequence shown here is derived from an EMBL/GenBank/DDBJ whole genome shotgun (WGS) entry which is preliminary data.</text>
</comment>
<dbReference type="EMBL" id="JAVIJP010000052">
    <property type="protein sequence ID" value="KAL3625357.1"/>
    <property type="molecule type" value="Genomic_DNA"/>
</dbReference>